<dbReference type="AlphaFoldDB" id="A0A8S1CSW7"/>
<proteinExistence type="predicted"/>
<comment type="caution">
    <text evidence="2">The sequence shown here is derived from an EMBL/GenBank/DDBJ whole genome shotgun (WGS) entry which is preliminary data.</text>
</comment>
<dbReference type="Proteomes" id="UP000494165">
    <property type="component" value="Unassembled WGS sequence"/>
</dbReference>
<evidence type="ECO:0000313" key="3">
    <source>
        <dbReference type="Proteomes" id="UP000494165"/>
    </source>
</evidence>
<feature type="chain" id="PRO_5035736801" evidence="1">
    <location>
        <begin position="23"/>
        <end position="63"/>
    </location>
</feature>
<dbReference type="EMBL" id="CADEPI010000088">
    <property type="protein sequence ID" value="CAB3373656.1"/>
    <property type="molecule type" value="Genomic_DNA"/>
</dbReference>
<accession>A0A8S1CSW7</accession>
<keyword evidence="1" id="KW-0732">Signal</keyword>
<keyword evidence="3" id="KW-1185">Reference proteome</keyword>
<sequence>MRQYWIFLLFLLSNLWYEFAKSNELTAEEIEFENLVKLPEGKNYTHLTDGKRSSGYGAQLTLV</sequence>
<feature type="signal peptide" evidence="1">
    <location>
        <begin position="1"/>
        <end position="22"/>
    </location>
</feature>
<name>A0A8S1CSW7_9INSE</name>
<evidence type="ECO:0000256" key="1">
    <source>
        <dbReference type="SAM" id="SignalP"/>
    </source>
</evidence>
<reference evidence="2 3" key="1">
    <citation type="submission" date="2020-04" db="EMBL/GenBank/DDBJ databases">
        <authorList>
            <person name="Alioto T."/>
            <person name="Alioto T."/>
            <person name="Gomez Garrido J."/>
        </authorList>
    </citation>
    <scope>NUCLEOTIDE SEQUENCE [LARGE SCALE GENOMIC DNA]</scope>
</reference>
<gene>
    <name evidence="2" type="ORF">CLODIP_2_CD11293</name>
</gene>
<organism evidence="2 3">
    <name type="scientific">Cloeon dipterum</name>
    <dbReference type="NCBI Taxonomy" id="197152"/>
    <lineage>
        <taxon>Eukaryota</taxon>
        <taxon>Metazoa</taxon>
        <taxon>Ecdysozoa</taxon>
        <taxon>Arthropoda</taxon>
        <taxon>Hexapoda</taxon>
        <taxon>Insecta</taxon>
        <taxon>Pterygota</taxon>
        <taxon>Palaeoptera</taxon>
        <taxon>Ephemeroptera</taxon>
        <taxon>Pisciforma</taxon>
        <taxon>Baetidae</taxon>
        <taxon>Cloeon</taxon>
    </lineage>
</organism>
<evidence type="ECO:0000313" key="2">
    <source>
        <dbReference type="EMBL" id="CAB3373656.1"/>
    </source>
</evidence>
<protein>
    <submittedName>
        <fullName evidence="2">Uncharacterized protein</fullName>
    </submittedName>
</protein>